<reference evidence="2" key="1">
    <citation type="submission" date="2020-08" db="EMBL/GenBank/DDBJ databases">
        <title>Novel species isolated from subtropical streams in China.</title>
        <authorList>
            <person name="Lu H."/>
        </authorList>
    </citation>
    <scope>NUCLEOTIDE SEQUENCE</scope>
    <source>
        <strain evidence="2">LX22W</strain>
    </source>
</reference>
<organism evidence="2 3">
    <name type="scientific">Undibacterium nitidum</name>
    <dbReference type="NCBI Taxonomy" id="2762298"/>
    <lineage>
        <taxon>Bacteria</taxon>
        <taxon>Pseudomonadati</taxon>
        <taxon>Pseudomonadota</taxon>
        <taxon>Betaproteobacteria</taxon>
        <taxon>Burkholderiales</taxon>
        <taxon>Oxalobacteraceae</taxon>
        <taxon>Undibacterium</taxon>
    </lineage>
</organism>
<comment type="caution">
    <text evidence="2">The sequence shown here is derived from an EMBL/GenBank/DDBJ whole genome shotgun (WGS) entry which is preliminary data.</text>
</comment>
<dbReference type="AlphaFoldDB" id="A0A923KTF8"/>
<feature type="transmembrane region" description="Helical" evidence="1">
    <location>
        <begin position="21"/>
        <end position="41"/>
    </location>
</feature>
<gene>
    <name evidence="2" type="ORF">H8K36_12535</name>
</gene>
<keyword evidence="1" id="KW-0472">Membrane</keyword>
<proteinExistence type="predicted"/>
<accession>A0A923KTF8</accession>
<dbReference type="Proteomes" id="UP000627446">
    <property type="component" value="Unassembled WGS sequence"/>
</dbReference>
<keyword evidence="3" id="KW-1185">Reference proteome</keyword>
<dbReference type="RefSeq" id="WP_186916817.1">
    <property type="nucleotide sequence ID" value="NZ_JACOFZ010000004.1"/>
</dbReference>
<evidence type="ECO:0000313" key="2">
    <source>
        <dbReference type="EMBL" id="MBC3882211.1"/>
    </source>
</evidence>
<evidence type="ECO:0000256" key="1">
    <source>
        <dbReference type="SAM" id="Phobius"/>
    </source>
</evidence>
<feature type="transmembrane region" description="Helical" evidence="1">
    <location>
        <begin position="47"/>
        <end position="64"/>
    </location>
</feature>
<sequence length="114" mass="13233">MLKLIQWQWNEYHDFHRSRKNLLIHIFAVPLLLIANINLVWALTQSAWIHAIISAGLMLLSLVLQGKGHKIEETPSIPFSSPLNAISRLFVEQWINFPRFVVSGGWWQAFRSSK</sequence>
<dbReference type="EMBL" id="JACOFZ010000004">
    <property type="protein sequence ID" value="MBC3882211.1"/>
    <property type="molecule type" value="Genomic_DNA"/>
</dbReference>
<evidence type="ECO:0000313" key="3">
    <source>
        <dbReference type="Proteomes" id="UP000627446"/>
    </source>
</evidence>
<keyword evidence="1" id="KW-1133">Transmembrane helix</keyword>
<name>A0A923KTF8_9BURK</name>
<keyword evidence="1" id="KW-0812">Transmembrane</keyword>
<protein>
    <submittedName>
        <fullName evidence="2">Terminase</fullName>
    </submittedName>
</protein>